<gene>
    <name evidence="2" type="ORF">D641_0100985</name>
</gene>
<accession>A0A022KZP6</accession>
<proteinExistence type="predicted"/>
<keyword evidence="1" id="KW-0472">Membrane</keyword>
<evidence type="ECO:0000313" key="3">
    <source>
        <dbReference type="Proteomes" id="UP000019754"/>
    </source>
</evidence>
<dbReference type="Proteomes" id="UP000019754">
    <property type="component" value="Unassembled WGS sequence"/>
</dbReference>
<reference evidence="2 3" key="1">
    <citation type="journal article" date="2013" name="Genome Announc.">
        <title>Draft genome sequence of an Actinobacterium, Brachybacterium muris strain UCD-AY4.</title>
        <authorList>
            <person name="Lo J.R."/>
            <person name="Lang J.M."/>
            <person name="Darling A.E."/>
            <person name="Eisen J.A."/>
            <person name="Coil D.A."/>
        </authorList>
    </citation>
    <scope>NUCLEOTIDE SEQUENCE [LARGE SCALE GENOMIC DNA]</scope>
    <source>
        <strain evidence="2 3">UCD-AY4</strain>
    </source>
</reference>
<keyword evidence="3" id="KW-1185">Reference proteome</keyword>
<keyword evidence="1" id="KW-0812">Transmembrane</keyword>
<organism evidence="2 3">
    <name type="scientific">Brachybacterium muris UCD-AY4</name>
    <dbReference type="NCBI Taxonomy" id="1249481"/>
    <lineage>
        <taxon>Bacteria</taxon>
        <taxon>Bacillati</taxon>
        <taxon>Actinomycetota</taxon>
        <taxon>Actinomycetes</taxon>
        <taxon>Micrococcales</taxon>
        <taxon>Dermabacteraceae</taxon>
        <taxon>Brachybacterium</taxon>
    </lineage>
</organism>
<name>A0A022KZP6_9MICO</name>
<feature type="transmembrane region" description="Helical" evidence="1">
    <location>
        <begin position="20"/>
        <end position="37"/>
    </location>
</feature>
<protein>
    <submittedName>
        <fullName evidence="2">Uncharacterized protein</fullName>
    </submittedName>
</protein>
<sequence>MGNDWLVDWRFVLVTLVEETLEMLGVSLAVGSLLSLFERDRTTRAWRVVRLHPRDRKPRGAGTGTPAAA</sequence>
<dbReference type="HOGENOM" id="CLU_2767731_0_0_11"/>
<dbReference type="AlphaFoldDB" id="A0A022KZP6"/>
<comment type="caution">
    <text evidence="2">The sequence shown here is derived from an EMBL/GenBank/DDBJ whole genome shotgun (WGS) entry which is preliminary data.</text>
</comment>
<evidence type="ECO:0000256" key="1">
    <source>
        <dbReference type="SAM" id="Phobius"/>
    </source>
</evidence>
<dbReference type="EMBL" id="AORC01000002">
    <property type="protein sequence ID" value="EYT51269.1"/>
    <property type="molecule type" value="Genomic_DNA"/>
</dbReference>
<evidence type="ECO:0000313" key="2">
    <source>
        <dbReference type="EMBL" id="EYT51269.1"/>
    </source>
</evidence>
<keyword evidence="1" id="KW-1133">Transmembrane helix</keyword>